<feature type="transmembrane region" description="Helical" evidence="1">
    <location>
        <begin position="167"/>
        <end position="185"/>
    </location>
</feature>
<dbReference type="Proteomes" id="UP000176944">
    <property type="component" value="Chromosome"/>
</dbReference>
<organism evidence="2 3">
    <name type="scientific">Moorena producens (strain JHB)</name>
    <dbReference type="NCBI Taxonomy" id="1454205"/>
    <lineage>
        <taxon>Bacteria</taxon>
        <taxon>Bacillati</taxon>
        <taxon>Cyanobacteriota</taxon>
        <taxon>Cyanophyceae</taxon>
        <taxon>Coleofasciculales</taxon>
        <taxon>Coleofasciculaceae</taxon>
        <taxon>Moorena</taxon>
    </lineage>
</organism>
<feature type="transmembrane region" description="Helical" evidence="1">
    <location>
        <begin position="362"/>
        <end position="382"/>
    </location>
</feature>
<evidence type="ECO:0000313" key="3">
    <source>
        <dbReference type="Proteomes" id="UP000176944"/>
    </source>
</evidence>
<feature type="transmembrane region" description="Helical" evidence="1">
    <location>
        <begin position="394"/>
        <end position="415"/>
    </location>
</feature>
<accession>A0A1D9G2A1</accession>
<feature type="transmembrane region" description="Helical" evidence="1">
    <location>
        <begin position="197"/>
        <end position="222"/>
    </location>
</feature>
<feature type="transmembrane region" description="Helical" evidence="1">
    <location>
        <begin position="73"/>
        <end position="89"/>
    </location>
</feature>
<name>A0A1D9G2A1_MOOP1</name>
<feature type="transmembrane region" description="Helical" evidence="1">
    <location>
        <begin position="229"/>
        <end position="247"/>
    </location>
</feature>
<feature type="transmembrane region" description="Helical" evidence="1">
    <location>
        <begin position="110"/>
        <end position="130"/>
    </location>
</feature>
<dbReference type="EMBL" id="CP017708">
    <property type="protein sequence ID" value="AOY81756.1"/>
    <property type="molecule type" value="Genomic_DNA"/>
</dbReference>
<proteinExistence type="predicted"/>
<keyword evidence="1" id="KW-1133">Transmembrane helix</keyword>
<dbReference type="AlphaFoldDB" id="A0A1D9G2A1"/>
<keyword evidence="1" id="KW-0472">Membrane</keyword>
<evidence type="ECO:0000313" key="2">
    <source>
        <dbReference type="EMBL" id="AOY81756.1"/>
    </source>
</evidence>
<reference evidence="3" key="1">
    <citation type="submission" date="2016-10" db="EMBL/GenBank/DDBJ databases">
        <title>Comparative genomics uncovers the prolific and rare metabolic potential of the cyanobacterial genus Moorea.</title>
        <authorList>
            <person name="Leao T."/>
            <person name="Castelao G."/>
            <person name="Korobeynikov A."/>
            <person name="Monroe E.A."/>
            <person name="Podell S."/>
            <person name="Glukhov E."/>
            <person name="Allen E."/>
            <person name="Gerwick W.H."/>
            <person name="Gerwick L."/>
        </authorList>
    </citation>
    <scope>NUCLEOTIDE SEQUENCE [LARGE SCALE GENOMIC DNA]</scope>
    <source>
        <strain evidence="3">JHB</strain>
    </source>
</reference>
<protein>
    <recommendedName>
        <fullName evidence="4">Glycosyltransferase RgtA/B/C/D-like domain-containing protein</fullName>
    </recommendedName>
</protein>
<keyword evidence="1" id="KW-0812">Transmembrane</keyword>
<gene>
    <name evidence="2" type="ORF">BJP36_19415</name>
</gene>
<sequence length="555" mass="63410">MNISSFLKKLSKKKQFIYLFIIPGIFAVISLILRQEFGPYWLGRNSDPEYAYLLNFLNIIQFQTPGHTDHPGTTLQVFGAIVIQITYFIQSLTNSVVSNITESVLQNPEFYLITVNIILLLIITSCLLLVGLVAFAFSQNIALSLLLQLGPFLWTPLQESTRVRPETLLLSLTQVLVILLLFYLYTERARLPKFALAIGIVLGLGVSTKVTFIPMILVIMLLPGWFQKGLAILTTIVTFFITTSPIFSQYPRVFNWLTSIATHTGHYGSGNPGLVDISNLPSTFINLIPQDRFFFYTVGLSVLNFFIVTVWFWLARPTLQNLDLKHKYSPIVPVQKLYLLYLCLLLIIGFQIMLTLKHPATHYLTPSMGLCSLLIWVQVTLFEQQLTTFLQPSIYAKLSLLVLTVYVTASASVTYELMLYTKNSYQSYRGEIKTINRLIQQNYNNCIHVTYYSSSDIKYALKFGNSFASHNFSKVLESSFTDAVFYNIWSRKYESFNQELDLSNLIDKNCIILQGSPLNETHYSQLMPSTTREIIFDGQNEKLYKLIQKPNDEIK</sequence>
<feature type="transmembrane region" description="Helical" evidence="1">
    <location>
        <begin position="293"/>
        <end position="316"/>
    </location>
</feature>
<feature type="transmembrane region" description="Helical" evidence="1">
    <location>
        <begin position="16"/>
        <end position="33"/>
    </location>
</feature>
<evidence type="ECO:0008006" key="4">
    <source>
        <dbReference type="Google" id="ProtNLM"/>
    </source>
</evidence>
<feature type="transmembrane region" description="Helical" evidence="1">
    <location>
        <begin position="337"/>
        <end position="356"/>
    </location>
</feature>
<evidence type="ECO:0000256" key="1">
    <source>
        <dbReference type="SAM" id="Phobius"/>
    </source>
</evidence>